<reference evidence="2" key="1">
    <citation type="submission" date="2023-06" db="EMBL/GenBank/DDBJ databases">
        <title>Identification of two novel mycobacterium reveal diversities and complexities of Mycobacterium gordonae clade.</title>
        <authorList>
            <person name="Matsumoto Y."/>
            <person name="Nakamura S."/>
            <person name="Motooka D."/>
            <person name="Fukushima K."/>
        </authorList>
    </citation>
    <scope>NUCLEOTIDE SEQUENCE</scope>
    <source>
        <strain evidence="2">TY812</strain>
    </source>
</reference>
<sequence length="266" mass="27974">MTASAGPKFAGLSDIGRIRATNQDSWGVYPDRSLFIVADGVACSTDGALAAALVVELLPTYVDRHLKPDNLDDEAAADLLGRALVEYCDDFRVFASTDDRAAGANTTVVAVVVAGNRALVAHLGDSRAYLFRDQRLQQITRDHSVIQDMIDAGEVSVEEAERHPARAILTRHVAMFPRALPDAAAVDLLPGDRILLSSDGLHGVVDDPSLAQILDSHPDPAGACEALIEAALRAGGPDNVTAVVIDTDVNVDTDADTDADVDAGGE</sequence>
<dbReference type="AlphaFoldDB" id="A0A4R5WZ04"/>
<dbReference type="Gene3D" id="3.60.40.10">
    <property type="entry name" value="PPM-type phosphatase domain"/>
    <property type="match status" value="1"/>
</dbReference>
<dbReference type="PROSITE" id="PS51746">
    <property type="entry name" value="PPM_2"/>
    <property type="match status" value="1"/>
</dbReference>
<accession>A0A4R5WZ04</accession>
<dbReference type="InterPro" id="IPR015655">
    <property type="entry name" value="PP2C"/>
</dbReference>
<proteinExistence type="predicted"/>
<dbReference type="SUPFAM" id="SSF81606">
    <property type="entry name" value="PP2C-like"/>
    <property type="match status" value="1"/>
</dbReference>
<organism evidence="2 3">
    <name type="scientific">Mycobacterium paragordonae</name>
    <dbReference type="NCBI Taxonomy" id="1389713"/>
    <lineage>
        <taxon>Bacteria</taxon>
        <taxon>Bacillati</taxon>
        <taxon>Actinomycetota</taxon>
        <taxon>Actinomycetes</taxon>
        <taxon>Mycobacteriales</taxon>
        <taxon>Mycobacteriaceae</taxon>
        <taxon>Mycobacterium</taxon>
    </lineage>
</organism>
<dbReference type="GO" id="GO:0004722">
    <property type="term" value="F:protein serine/threonine phosphatase activity"/>
    <property type="evidence" value="ECO:0007669"/>
    <property type="project" value="InterPro"/>
</dbReference>
<protein>
    <submittedName>
        <fullName evidence="2">Protein phosphatase 2C domain-containing protein</fullName>
    </submittedName>
</protein>
<dbReference type="InterPro" id="IPR036457">
    <property type="entry name" value="PPM-type-like_dom_sf"/>
</dbReference>
<dbReference type="SMART" id="SM00332">
    <property type="entry name" value="PP2Cc"/>
    <property type="match status" value="1"/>
</dbReference>
<dbReference type="Proteomes" id="UP001229081">
    <property type="component" value="Unassembled WGS sequence"/>
</dbReference>
<evidence type="ECO:0000313" key="3">
    <source>
        <dbReference type="Proteomes" id="UP001229081"/>
    </source>
</evidence>
<dbReference type="Pfam" id="PF13672">
    <property type="entry name" value="PP2C_2"/>
    <property type="match status" value="1"/>
</dbReference>
<gene>
    <name evidence="2" type="ORF">QXL92_23755</name>
</gene>
<feature type="domain" description="PPM-type phosphatase" evidence="1">
    <location>
        <begin position="8"/>
        <end position="247"/>
    </location>
</feature>
<dbReference type="EMBL" id="JAUFSA010000001">
    <property type="protein sequence ID" value="MDP7737765.1"/>
    <property type="molecule type" value="Genomic_DNA"/>
</dbReference>
<dbReference type="RefSeq" id="WP_065161912.1">
    <property type="nucleotide sequence ID" value="NZ_JAUFSA010000001.1"/>
</dbReference>
<comment type="caution">
    <text evidence="2">The sequence shown here is derived from an EMBL/GenBank/DDBJ whole genome shotgun (WGS) entry which is preliminary data.</text>
</comment>
<dbReference type="PANTHER" id="PTHR47992">
    <property type="entry name" value="PROTEIN PHOSPHATASE"/>
    <property type="match status" value="1"/>
</dbReference>
<dbReference type="InterPro" id="IPR001932">
    <property type="entry name" value="PPM-type_phosphatase-like_dom"/>
</dbReference>
<evidence type="ECO:0000313" key="2">
    <source>
        <dbReference type="EMBL" id="MDP7737765.1"/>
    </source>
</evidence>
<name>A0A4R5WZ04_9MYCO</name>
<dbReference type="CDD" id="cd00143">
    <property type="entry name" value="PP2Cc"/>
    <property type="match status" value="1"/>
</dbReference>
<dbReference type="SMART" id="SM00331">
    <property type="entry name" value="PP2C_SIG"/>
    <property type="match status" value="1"/>
</dbReference>
<evidence type="ECO:0000259" key="1">
    <source>
        <dbReference type="PROSITE" id="PS51746"/>
    </source>
</evidence>